<evidence type="ECO:0000256" key="2">
    <source>
        <dbReference type="ARBA" id="ARBA00022803"/>
    </source>
</evidence>
<dbReference type="PROSITE" id="PS50005">
    <property type="entry name" value="TPR"/>
    <property type="match status" value="1"/>
</dbReference>
<feature type="repeat" description="TPR" evidence="3">
    <location>
        <begin position="101"/>
        <end position="134"/>
    </location>
</feature>
<dbReference type="InterPro" id="IPR051685">
    <property type="entry name" value="Ycf3/AcsC/BcsC/TPR_MFPF"/>
</dbReference>
<dbReference type="Pfam" id="PF14559">
    <property type="entry name" value="TPR_19"/>
    <property type="match status" value="1"/>
</dbReference>
<evidence type="ECO:0000313" key="4">
    <source>
        <dbReference type="EMBL" id="UUP17447.1"/>
    </source>
</evidence>
<evidence type="ECO:0000256" key="1">
    <source>
        <dbReference type="ARBA" id="ARBA00022737"/>
    </source>
</evidence>
<dbReference type="PANTHER" id="PTHR44943">
    <property type="entry name" value="CELLULOSE SYNTHASE OPERON PROTEIN C"/>
    <property type="match status" value="1"/>
</dbReference>
<proteinExistence type="predicted"/>
<dbReference type="EMBL" id="CP030941">
    <property type="protein sequence ID" value="UUP17447.1"/>
    <property type="molecule type" value="Genomic_DNA"/>
</dbReference>
<accession>A0ABY5MJ83</accession>
<reference evidence="4 5" key="1">
    <citation type="submission" date="2018-07" db="EMBL/GenBank/DDBJ databases">
        <title>Genome sequence of Nitratireductor thuwali#1536.</title>
        <authorList>
            <person name="Michoud G."/>
            <person name="Merlino G."/>
            <person name="Sefrji F.O."/>
            <person name="Daffonchio D."/>
        </authorList>
    </citation>
    <scope>NUCLEOTIDE SEQUENCE [LARGE SCALE GENOMIC DNA]</scope>
    <source>
        <strain evidence="5">Nit1536</strain>
    </source>
</reference>
<organism evidence="4 5">
    <name type="scientific">Nitratireductor thuwali</name>
    <dbReference type="NCBI Taxonomy" id="2267699"/>
    <lineage>
        <taxon>Bacteria</taxon>
        <taxon>Pseudomonadati</taxon>
        <taxon>Pseudomonadota</taxon>
        <taxon>Alphaproteobacteria</taxon>
        <taxon>Hyphomicrobiales</taxon>
        <taxon>Phyllobacteriaceae</taxon>
        <taxon>Nitratireductor</taxon>
    </lineage>
</organism>
<keyword evidence="2 3" id="KW-0802">TPR repeat</keyword>
<dbReference type="PANTHER" id="PTHR44943:SF4">
    <property type="entry name" value="TPR REPEAT-CONTAINING PROTEIN MJ0798"/>
    <property type="match status" value="1"/>
</dbReference>
<dbReference type="Gene3D" id="1.25.40.10">
    <property type="entry name" value="Tetratricopeptide repeat domain"/>
    <property type="match status" value="1"/>
</dbReference>
<dbReference type="InterPro" id="IPR019734">
    <property type="entry name" value="TPR_rpt"/>
</dbReference>
<sequence length="187" mass="20857">MLLLPALIWAPAASSQEAAVNAATGAPATGAVDQLFDELKRETNEVAARRIARRIEREWMEAGGDTAELLLQWAQKAAGEEKYHVALDLLDQAVVLYPDYVEGWNSRALVHLMMGDYDRAMSDLSRALSVEPRHFGAMSGLAGILRHTGHEDEALEVYRRMLDVYPMRRSAQRALLNIVDQRTGDRL</sequence>
<dbReference type="Proteomes" id="UP001342418">
    <property type="component" value="Chromosome"/>
</dbReference>
<keyword evidence="5" id="KW-1185">Reference proteome</keyword>
<dbReference type="InterPro" id="IPR011990">
    <property type="entry name" value="TPR-like_helical_dom_sf"/>
</dbReference>
<evidence type="ECO:0000313" key="5">
    <source>
        <dbReference type="Proteomes" id="UP001342418"/>
    </source>
</evidence>
<protein>
    <recommendedName>
        <fullName evidence="6">Tetratricopeptide repeat protein</fullName>
    </recommendedName>
</protein>
<evidence type="ECO:0008006" key="6">
    <source>
        <dbReference type="Google" id="ProtNLM"/>
    </source>
</evidence>
<keyword evidence="1" id="KW-0677">Repeat</keyword>
<dbReference type="SMART" id="SM00028">
    <property type="entry name" value="TPR"/>
    <property type="match status" value="3"/>
</dbReference>
<gene>
    <name evidence="4" type="ORF">NTH_01913</name>
</gene>
<evidence type="ECO:0000256" key="3">
    <source>
        <dbReference type="PROSITE-ProRule" id="PRU00339"/>
    </source>
</evidence>
<dbReference type="SUPFAM" id="SSF48452">
    <property type="entry name" value="TPR-like"/>
    <property type="match status" value="1"/>
</dbReference>
<name>A0ABY5MJ83_9HYPH</name>